<dbReference type="InterPro" id="IPR045198">
    <property type="entry name" value="CNBL1-10"/>
</dbReference>
<reference evidence="4" key="1">
    <citation type="submission" date="2018-04" db="EMBL/GenBank/DDBJ databases">
        <authorList>
            <person name="Go L.Y."/>
            <person name="Mitchell J.A."/>
        </authorList>
    </citation>
    <scope>NUCLEOTIDE SEQUENCE</scope>
    <source>
        <tissue evidence="4">Whole organism</tissue>
    </source>
</reference>
<dbReference type="InterPro" id="IPR002048">
    <property type="entry name" value="EF_hand_dom"/>
</dbReference>
<organism evidence="4">
    <name type="scientific">Culicoides sonorensis</name>
    <name type="common">Biting midge</name>
    <dbReference type="NCBI Taxonomy" id="179676"/>
    <lineage>
        <taxon>Eukaryota</taxon>
        <taxon>Metazoa</taxon>
        <taxon>Ecdysozoa</taxon>
        <taxon>Arthropoda</taxon>
        <taxon>Hexapoda</taxon>
        <taxon>Insecta</taxon>
        <taxon>Pterygota</taxon>
        <taxon>Neoptera</taxon>
        <taxon>Endopterygota</taxon>
        <taxon>Diptera</taxon>
        <taxon>Nematocera</taxon>
        <taxon>Chironomoidea</taxon>
        <taxon>Ceratopogonidae</taxon>
        <taxon>Ceratopogoninae</taxon>
        <taxon>Culicoides</taxon>
        <taxon>Monoculicoides</taxon>
    </lineage>
</organism>
<keyword evidence="1" id="KW-0677">Repeat</keyword>
<evidence type="ECO:0000256" key="1">
    <source>
        <dbReference type="ARBA" id="ARBA00022737"/>
    </source>
</evidence>
<dbReference type="SUPFAM" id="SSF47473">
    <property type="entry name" value="EF-hand"/>
    <property type="match status" value="2"/>
</dbReference>
<feature type="domain" description="EF-hand" evidence="3">
    <location>
        <begin position="172"/>
        <end position="207"/>
    </location>
</feature>
<dbReference type="EMBL" id="UFQT01000300">
    <property type="protein sequence ID" value="SSX22994.1"/>
    <property type="molecule type" value="Genomic_DNA"/>
</dbReference>
<dbReference type="GO" id="GO:0005509">
    <property type="term" value="F:calcium ion binding"/>
    <property type="evidence" value="ECO:0007669"/>
    <property type="project" value="InterPro"/>
</dbReference>
<evidence type="ECO:0000256" key="2">
    <source>
        <dbReference type="ARBA" id="ARBA00022837"/>
    </source>
</evidence>
<proteinExistence type="predicted"/>
<sequence>MFRLFDFESQNYLAQDKWIEHLKGRLTDEKQIDFAEQIESVAYVLCGEGQITYEQFKQIWLAKGIIDKFYRLIDVDSTNQVSTNQIMEFISNLTNARPKTGFDKTSLERLELLFRKTVGNEKEIRREEFKKIVTSKNPFFTERVFQIFDKDNSGSISLQEFIDAIHQFAGQSPEDKIKFLFKVYDLDGDGLIQHLELQHVMRACMEENGMQFSEEQIEDLTMAMFEDADSNRRGAITYEALKNQLEKHGGLLENLSIRYDLNFYEKYTFVYVLIEKRNSHHFLVQETFELKSKTQKIILKDHLRQKYSPDSSVTMDNPNSL</sequence>
<dbReference type="Gene3D" id="1.10.238.10">
    <property type="entry name" value="EF-hand"/>
    <property type="match status" value="1"/>
</dbReference>
<feature type="domain" description="EF-hand" evidence="3">
    <location>
        <begin position="136"/>
        <end position="171"/>
    </location>
</feature>
<evidence type="ECO:0000313" key="5">
    <source>
        <dbReference type="EMBL" id="SSX22994.1"/>
    </source>
</evidence>
<protein>
    <submittedName>
        <fullName evidence="4">CSON007975 protein</fullName>
    </submittedName>
</protein>
<dbReference type="EMBL" id="UFQS01000300">
    <property type="protein sequence ID" value="SSX02620.1"/>
    <property type="molecule type" value="Genomic_DNA"/>
</dbReference>
<name>A0A336KNH9_CULSO</name>
<dbReference type="CDD" id="cd00051">
    <property type="entry name" value="EFh"/>
    <property type="match status" value="2"/>
</dbReference>
<dbReference type="FunFam" id="1.10.238.10:FF:000258">
    <property type="entry name" value="NADPH oxidase, isoform B"/>
    <property type="match status" value="1"/>
</dbReference>
<dbReference type="Pfam" id="PF00036">
    <property type="entry name" value="EF-hand_1"/>
    <property type="match status" value="1"/>
</dbReference>
<dbReference type="PROSITE" id="PS50222">
    <property type="entry name" value="EF_HAND_2"/>
    <property type="match status" value="2"/>
</dbReference>
<dbReference type="OMA" id="RACMFEN"/>
<dbReference type="InterPro" id="IPR018247">
    <property type="entry name" value="EF_Hand_1_Ca_BS"/>
</dbReference>
<dbReference type="PRINTS" id="PR00450">
    <property type="entry name" value="RECOVERIN"/>
</dbReference>
<dbReference type="PANTHER" id="PTHR23056">
    <property type="entry name" value="CALCINEURIN B"/>
    <property type="match status" value="1"/>
</dbReference>
<dbReference type="AlphaFoldDB" id="A0A336KNH9"/>
<dbReference type="InterPro" id="IPR011992">
    <property type="entry name" value="EF-hand-dom_pair"/>
</dbReference>
<gene>
    <name evidence="4" type="primary">CSON007975</name>
</gene>
<accession>A0A336KNH9</accession>
<evidence type="ECO:0000259" key="3">
    <source>
        <dbReference type="PROSITE" id="PS50222"/>
    </source>
</evidence>
<dbReference type="SMART" id="SM00054">
    <property type="entry name" value="EFh"/>
    <property type="match status" value="4"/>
</dbReference>
<dbReference type="Pfam" id="PF13499">
    <property type="entry name" value="EF-hand_7"/>
    <property type="match status" value="1"/>
</dbReference>
<evidence type="ECO:0000313" key="4">
    <source>
        <dbReference type="EMBL" id="SSX02620.1"/>
    </source>
</evidence>
<dbReference type="GO" id="GO:0019900">
    <property type="term" value="F:kinase binding"/>
    <property type="evidence" value="ECO:0007669"/>
    <property type="project" value="InterPro"/>
</dbReference>
<keyword evidence="2" id="KW-0106">Calcium</keyword>
<dbReference type="PANTHER" id="PTHR23056:SF110">
    <property type="entry name" value="CALMODULIN"/>
    <property type="match status" value="1"/>
</dbReference>
<dbReference type="GO" id="GO:0019722">
    <property type="term" value="P:calcium-mediated signaling"/>
    <property type="evidence" value="ECO:0007669"/>
    <property type="project" value="InterPro"/>
</dbReference>
<dbReference type="VEuPathDB" id="VectorBase:CSON007975"/>
<reference evidence="5" key="2">
    <citation type="submission" date="2018-07" db="EMBL/GenBank/DDBJ databases">
        <authorList>
            <person name="Quirk P.G."/>
            <person name="Krulwich T.A."/>
        </authorList>
    </citation>
    <scope>NUCLEOTIDE SEQUENCE</scope>
</reference>
<dbReference type="PROSITE" id="PS00018">
    <property type="entry name" value="EF_HAND_1"/>
    <property type="match status" value="2"/>
</dbReference>